<evidence type="ECO:0000313" key="3">
    <source>
        <dbReference type="Proteomes" id="UP001234178"/>
    </source>
</evidence>
<keyword evidence="3" id="KW-1185">Reference proteome</keyword>
<gene>
    <name evidence="2" type="ORF">OUZ56_004266</name>
</gene>
<dbReference type="Proteomes" id="UP001234178">
    <property type="component" value="Unassembled WGS sequence"/>
</dbReference>
<sequence>METFSYPLVFNFDSSNELPNSRPVPQEPKKRDNSKKHPLDLNTNTTTYIRYDIVSRQGNTNHGPSKEIGNLRRRPAAVSERETFSWDAVISTSEIITSSSTL</sequence>
<reference evidence="2 3" key="1">
    <citation type="journal article" date="2023" name="Nucleic Acids Res.">
        <title>The hologenome of Daphnia magna reveals possible DNA methylation and microbiome-mediated evolution of the host genome.</title>
        <authorList>
            <person name="Chaturvedi A."/>
            <person name="Li X."/>
            <person name="Dhandapani V."/>
            <person name="Marshall H."/>
            <person name="Kissane S."/>
            <person name="Cuenca-Cambronero M."/>
            <person name="Asole G."/>
            <person name="Calvet F."/>
            <person name="Ruiz-Romero M."/>
            <person name="Marangio P."/>
            <person name="Guigo R."/>
            <person name="Rago D."/>
            <person name="Mirbahai L."/>
            <person name="Eastwood N."/>
            <person name="Colbourne J.K."/>
            <person name="Zhou J."/>
            <person name="Mallon E."/>
            <person name="Orsini L."/>
        </authorList>
    </citation>
    <scope>NUCLEOTIDE SEQUENCE [LARGE SCALE GENOMIC DNA]</scope>
    <source>
        <strain evidence="2">LRV0_1</strain>
    </source>
</reference>
<evidence type="ECO:0000256" key="1">
    <source>
        <dbReference type="SAM" id="MobiDB-lite"/>
    </source>
</evidence>
<name>A0ABQ9YP98_9CRUS</name>
<proteinExistence type="predicted"/>
<organism evidence="2 3">
    <name type="scientific">Daphnia magna</name>
    <dbReference type="NCBI Taxonomy" id="35525"/>
    <lineage>
        <taxon>Eukaryota</taxon>
        <taxon>Metazoa</taxon>
        <taxon>Ecdysozoa</taxon>
        <taxon>Arthropoda</taxon>
        <taxon>Crustacea</taxon>
        <taxon>Branchiopoda</taxon>
        <taxon>Diplostraca</taxon>
        <taxon>Cladocera</taxon>
        <taxon>Anomopoda</taxon>
        <taxon>Daphniidae</taxon>
        <taxon>Daphnia</taxon>
    </lineage>
</organism>
<dbReference type="EMBL" id="JAOYFB010000001">
    <property type="protein sequence ID" value="KAK4002438.1"/>
    <property type="molecule type" value="Genomic_DNA"/>
</dbReference>
<accession>A0ABQ9YP98</accession>
<protein>
    <submittedName>
        <fullName evidence="2">Uncharacterized protein</fullName>
    </submittedName>
</protein>
<feature type="region of interest" description="Disordered" evidence="1">
    <location>
        <begin position="13"/>
        <end position="76"/>
    </location>
</feature>
<evidence type="ECO:0000313" key="2">
    <source>
        <dbReference type="EMBL" id="KAK4002438.1"/>
    </source>
</evidence>
<feature type="compositionally biased region" description="Basic and acidic residues" evidence="1">
    <location>
        <begin position="27"/>
        <end position="39"/>
    </location>
</feature>
<comment type="caution">
    <text evidence="2">The sequence shown here is derived from an EMBL/GenBank/DDBJ whole genome shotgun (WGS) entry which is preliminary data.</text>
</comment>